<name>A0ABD2LQL5_9BILA</name>
<dbReference type="Proteomes" id="UP001620626">
    <property type="component" value="Unassembled WGS sequence"/>
</dbReference>
<evidence type="ECO:0000313" key="3">
    <source>
        <dbReference type="Proteomes" id="UP001620626"/>
    </source>
</evidence>
<evidence type="ECO:0000259" key="1">
    <source>
        <dbReference type="Pfam" id="PF10551"/>
    </source>
</evidence>
<proteinExistence type="predicted"/>
<dbReference type="EMBL" id="JBICBT010000319">
    <property type="protein sequence ID" value="KAL3117545.1"/>
    <property type="molecule type" value="Genomic_DNA"/>
</dbReference>
<dbReference type="AlphaFoldDB" id="A0ABD2LQL5"/>
<gene>
    <name evidence="2" type="ORF">niasHT_002862</name>
</gene>
<comment type="caution">
    <text evidence="2">The sequence shown here is derived from an EMBL/GenBank/DDBJ whole genome shotgun (WGS) entry which is preliminary data.</text>
</comment>
<evidence type="ECO:0000313" key="2">
    <source>
        <dbReference type="EMBL" id="KAL3117545.1"/>
    </source>
</evidence>
<accession>A0ABD2LQL5</accession>
<dbReference type="PANTHER" id="PTHR47160:SF10">
    <property type="entry name" value="MULE TRANSPOSASE DOMAIN-CONTAINING PROTEIN"/>
    <property type="match status" value="1"/>
</dbReference>
<keyword evidence="3" id="KW-1185">Reference proteome</keyword>
<feature type="domain" description="MULE transposase" evidence="1">
    <location>
        <begin position="171"/>
        <end position="260"/>
    </location>
</feature>
<dbReference type="PANTHER" id="PTHR47160">
    <property type="entry name" value="PUTATIVE-RELATED"/>
    <property type="match status" value="1"/>
</dbReference>
<sequence>MRLKQIVDKACFHVTTLITALNEVLESRRALSIGDAQGVLHIAQEEQQSKPIPADQIREANERVREEARSDFPTTSRNIVRDVGSEMQVGVRINAPSPSNMRRNYNNAKKKHQEEAGDVGLDAQPTAQIVIPAALQNRVILNQPIENNRMIVFASAFGLDSLRQFNVEVAINGTFDTAPRGIAQLYTMSVIIDHSAVPVVYGLMPNKELGSYTSFFETIRNRIGNNWFPTRIMSDFELAAMNAAGIVFPNSVRTGCLFHFGQALYRRVQRLPNLLTQYLQNRDLQTSIRSLQV</sequence>
<organism evidence="2 3">
    <name type="scientific">Heterodera trifolii</name>
    <dbReference type="NCBI Taxonomy" id="157864"/>
    <lineage>
        <taxon>Eukaryota</taxon>
        <taxon>Metazoa</taxon>
        <taxon>Ecdysozoa</taxon>
        <taxon>Nematoda</taxon>
        <taxon>Chromadorea</taxon>
        <taxon>Rhabditida</taxon>
        <taxon>Tylenchina</taxon>
        <taxon>Tylenchomorpha</taxon>
        <taxon>Tylenchoidea</taxon>
        <taxon>Heteroderidae</taxon>
        <taxon>Heteroderinae</taxon>
        <taxon>Heterodera</taxon>
    </lineage>
</organism>
<protein>
    <recommendedName>
        <fullName evidence="1">MULE transposase domain-containing protein</fullName>
    </recommendedName>
</protein>
<dbReference type="Pfam" id="PF10551">
    <property type="entry name" value="MULE"/>
    <property type="match status" value="1"/>
</dbReference>
<reference evidence="2 3" key="1">
    <citation type="submission" date="2024-10" db="EMBL/GenBank/DDBJ databases">
        <authorList>
            <person name="Kim D."/>
        </authorList>
    </citation>
    <scope>NUCLEOTIDE SEQUENCE [LARGE SCALE GENOMIC DNA]</scope>
    <source>
        <strain evidence="2">BH-2024</strain>
    </source>
</reference>
<dbReference type="InterPro" id="IPR018289">
    <property type="entry name" value="MULE_transposase_dom"/>
</dbReference>